<accession>A0AAP7A5M4</accession>
<proteinExistence type="predicted"/>
<comment type="caution">
    <text evidence="1">The sequence shown here is derived from an EMBL/GenBank/DDBJ whole genome shotgun (WGS) entry which is preliminary data.</text>
</comment>
<dbReference type="RefSeq" id="WP_171419565.1">
    <property type="nucleotide sequence ID" value="NZ_JABFOR010000057.1"/>
</dbReference>
<dbReference type="InterPro" id="IPR013372">
    <property type="entry name" value="Eut_put"/>
</dbReference>
<dbReference type="AlphaFoldDB" id="A0AAP7A5M4"/>
<gene>
    <name evidence="1" type="ORF">HMI46_25055</name>
</gene>
<organism evidence="1 2">
    <name type="scientific">Paenibacillus alvei</name>
    <name type="common">Bacillus alvei</name>
    <dbReference type="NCBI Taxonomy" id="44250"/>
    <lineage>
        <taxon>Bacteria</taxon>
        <taxon>Bacillati</taxon>
        <taxon>Bacillota</taxon>
        <taxon>Bacilli</taxon>
        <taxon>Bacillales</taxon>
        <taxon>Paenibacillaceae</taxon>
        <taxon>Paenibacillus</taxon>
    </lineage>
</organism>
<evidence type="ECO:0000313" key="2">
    <source>
        <dbReference type="Proteomes" id="UP000552038"/>
    </source>
</evidence>
<evidence type="ECO:0000313" key="1">
    <source>
        <dbReference type="EMBL" id="NOJ73786.1"/>
    </source>
</evidence>
<dbReference type="Proteomes" id="UP000552038">
    <property type="component" value="Unassembled WGS sequence"/>
</dbReference>
<name>A0AAP7A5M4_PAEAL</name>
<protein>
    <submittedName>
        <fullName evidence="1">Ethanolamine utilization protein</fullName>
    </submittedName>
</protein>
<dbReference type="EMBL" id="JABFOR010000057">
    <property type="protein sequence ID" value="NOJ73786.1"/>
    <property type="molecule type" value="Genomic_DNA"/>
</dbReference>
<reference evidence="1 2" key="1">
    <citation type="submission" date="2020-05" db="EMBL/GenBank/DDBJ databases">
        <title>Whole genome sequencing and identification of novel metabolites from Paenibacillus alvei strain JR949.</title>
        <authorList>
            <person name="Rajendhran J."/>
            <person name="Sree Pranav P."/>
            <person name="Mahalakshmi B."/>
            <person name="Karthikeyan R."/>
        </authorList>
    </citation>
    <scope>NUCLEOTIDE SEQUENCE [LARGE SCALE GENOMIC DNA]</scope>
    <source>
        <strain evidence="1 2">JR949</strain>
    </source>
</reference>
<sequence length="244" mass="27937">MNIEAQERAAIIEAVTAEVMKRLNLERQEETAPAKKRAVLLTVEAVPELENVLKPYYDVLYHDESLRDCDVLIIPKLCLQLLSNLANGLSAGPRERFVLTMLLKGREVIALEEGLLYRKYKATAPVLLYKLYDEFANKLRAYGIRLVKEHDLLGACLEDSHVEAGSGLQAEQQLAEKREDSHVEFAPSTPHAQEFVLNRKVITEAELKKYRLHNGKEIVIDRHSIITPLAQDYLRMQKMQVHRR</sequence>
<dbReference type="PIRSF" id="PIRSF034981">
    <property type="entry name" value="Eut_put"/>
    <property type="match status" value="1"/>
</dbReference>